<organism evidence="1 2">
    <name type="scientific">Physocladia obscura</name>
    <dbReference type="NCBI Taxonomy" id="109957"/>
    <lineage>
        <taxon>Eukaryota</taxon>
        <taxon>Fungi</taxon>
        <taxon>Fungi incertae sedis</taxon>
        <taxon>Chytridiomycota</taxon>
        <taxon>Chytridiomycota incertae sedis</taxon>
        <taxon>Chytridiomycetes</taxon>
        <taxon>Chytridiales</taxon>
        <taxon>Chytriomycetaceae</taxon>
        <taxon>Physocladia</taxon>
    </lineage>
</organism>
<dbReference type="EMBL" id="JADGJH010002575">
    <property type="protein sequence ID" value="KAJ3096703.1"/>
    <property type="molecule type" value="Genomic_DNA"/>
</dbReference>
<accession>A0AAD5XC97</accession>
<protein>
    <submittedName>
        <fullName evidence="1">Uncharacterized protein</fullName>
    </submittedName>
</protein>
<evidence type="ECO:0000313" key="2">
    <source>
        <dbReference type="Proteomes" id="UP001211907"/>
    </source>
</evidence>
<sequence length="218" mass="23586">MLKTLPPQQPPLSLPLIRHSHVLLSTPLDYRKSTTIVDAAISLREDALIDSLLTLPRFNLPASATSTSTPLLFLFTSTHDGPVMDFDFAAYTPRHSNATNTLPYTLVPIRISNLIESTQSSHSVFISSLPLTGAAGALLAPVVAGLDPLAHVGTYENVLGESVRALAAALEDLVKSEADVVELRKRALEKRKRKEVAVEASISTVDENKIDGGFRSFF</sequence>
<reference evidence="1" key="1">
    <citation type="submission" date="2020-05" db="EMBL/GenBank/DDBJ databases">
        <title>Phylogenomic resolution of chytrid fungi.</title>
        <authorList>
            <person name="Stajich J.E."/>
            <person name="Amses K."/>
            <person name="Simmons R."/>
            <person name="Seto K."/>
            <person name="Myers J."/>
            <person name="Bonds A."/>
            <person name="Quandt C.A."/>
            <person name="Barry K."/>
            <person name="Liu P."/>
            <person name="Grigoriev I."/>
            <person name="Longcore J.E."/>
            <person name="James T.Y."/>
        </authorList>
    </citation>
    <scope>NUCLEOTIDE SEQUENCE</scope>
    <source>
        <strain evidence="1">JEL0513</strain>
    </source>
</reference>
<dbReference type="Proteomes" id="UP001211907">
    <property type="component" value="Unassembled WGS sequence"/>
</dbReference>
<keyword evidence="2" id="KW-1185">Reference proteome</keyword>
<dbReference type="AlphaFoldDB" id="A0AAD5XC97"/>
<gene>
    <name evidence="1" type="ORF">HK100_005507</name>
</gene>
<comment type="caution">
    <text evidence="1">The sequence shown here is derived from an EMBL/GenBank/DDBJ whole genome shotgun (WGS) entry which is preliminary data.</text>
</comment>
<name>A0AAD5XC97_9FUNG</name>
<proteinExistence type="predicted"/>
<evidence type="ECO:0000313" key="1">
    <source>
        <dbReference type="EMBL" id="KAJ3096703.1"/>
    </source>
</evidence>